<dbReference type="OrthoDB" id="7448083at2"/>
<accession>A0A1T5F1B8</accession>
<dbReference type="EMBL" id="FUYZ01000005">
    <property type="protein sequence ID" value="SKB89965.1"/>
    <property type="molecule type" value="Genomic_DNA"/>
</dbReference>
<dbReference type="STRING" id="619805.SAMN05660477_01697"/>
<organism evidence="2 3">
    <name type="scientific">Soonwooa buanensis</name>
    <dbReference type="NCBI Taxonomy" id="619805"/>
    <lineage>
        <taxon>Bacteria</taxon>
        <taxon>Pseudomonadati</taxon>
        <taxon>Bacteroidota</taxon>
        <taxon>Flavobacteriia</taxon>
        <taxon>Flavobacteriales</taxon>
        <taxon>Weeksellaceae</taxon>
        <taxon>Chryseobacterium group</taxon>
        <taxon>Soonwooa</taxon>
    </lineage>
</organism>
<protein>
    <submittedName>
        <fullName evidence="2">Uncharacterized protein</fullName>
    </submittedName>
</protein>
<feature type="region of interest" description="Disordered" evidence="1">
    <location>
        <begin position="20"/>
        <end position="50"/>
    </location>
</feature>
<dbReference type="AlphaFoldDB" id="A0A1T5F1B8"/>
<name>A0A1T5F1B8_9FLAO</name>
<reference evidence="2 3" key="1">
    <citation type="submission" date="2017-02" db="EMBL/GenBank/DDBJ databases">
        <authorList>
            <person name="Peterson S.W."/>
        </authorList>
    </citation>
    <scope>NUCLEOTIDE SEQUENCE [LARGE SCALE GENOMIC DNA]</scope>
    <source>
        <strain evidence="2 3">DSM 22323</strain>
    </source>
</reference>
<dbReference type="RefSeq" id="WP_079666950.1">
    <property type="nucleotide sequence ID" value="NZ_FUYZ01000005.1"/>
</dbReference>
<evidence type="ECO:0000313" key="3">
    <source>
        <dbReference type="Proteomes" id="UP000191112"/>
    </source>
</evidence>
<sequence>MKKLVFVLASLALVACKEAKKEESVESASSSEVTKSEEKAPDDTATPKVEAPISLSTKSLGGEVISVIKAKVIGKVLYVELTTKAENADAGNTSLHVIDIGEINYVDDAEAKKHDVLKDDEGVYQASPLQTSGSSRLQFSTKYKAREVLVSLKFAAPPETSKTITLNIPDFGSFDSIPITR</sequence>
<evidence type="ECO:0000256" key="1">
    <source>
        <dbReference type="SAM" id="MobiDB-lite"/>
    </source>
</evidence>
<dbReference type="Proteomes" id="UP000191112">
    <property type="component" value="Unassembled WGS sequence"/>
</dbReference>
<gene>
    <name evidence="2" type="ORF">SAMN05660477_01697</name>
</gene>
<evidence type="ECO:0000313" key="2">
    <source>
        <dbReference type="EMBL" id="SKB89965.1"/>
    </source>
</evidence>
<proteinExistence type="predicted"/>
<dbReference type="PROSITE" id="PS51257">
    <property type="entry name" value="PROKAR_LIPOPROTEIN"/>
    <property type="match status" value="1"/>
</dbReference>
<keyword evidence="3" id="KW-1185">Reference proteome</keyword>